<protein>
    <submittedName>
        <fullName evidence="1">Uncharacterized protein</fullName>
    </submittedName>
</protein>
<name>A0AAW0DC38_9AGAR</name>
<proteinExistence type="predicted"/>
<dbReference type="Proteomes" id="UP001362999">
    <property type="component" value="Unassembled WGS sequence"/>
</dbReference>
<dbReference type="EMBL" id="JAWWNJ010000009">
    <property type="protein sequence ID" value="KAK7048549.1"/>
    <property type="molecule type" value="Genomic_DNA"/>
</dbReference>
<evidence type="ECO:0000313" key="2">
    <source>
        <dbReference type="Proteomes" id="UP001362999"/>
    </source>
</evidence>
<reference evidence="1 2" key="1">
    <citation type="journal article" date="2024" name="J Genomics">
        <title>Draft genome sequencing and assembly of Favolaschia claudopus CIRM-BRFM 2984 isolated from oak limbs.</title>
        <authorList>
            <person name="Navarro D."/>
            <person name="Drula E."/>
            <person name="Chaduli D."/>
            <person name="Cazenave R."/>
            <person name="Ahrendt S."/>
            <person name="Wang J."/>
            <person name="Lipzen A."/>
            <person name="Daum C."/>
            <person name="Barry K."/>
            <person name="Grigoriev I.V."/>
            <person name="Favel A."/>
            <person name="Rosso M.N."/>
            <person name="Martin F."/>
        </authorList>
    </citation>
    <scope>NUCLEOTIDE SEQUENCE [LARGE SCALE GENOMIC DNA]</scope>
    <source>
        <strain evidence="1 2">CIRM-BRFM 2984</strain>
    </source>
</reference>
<keyword evidence="2" id="KW-1185">Reference proteome</keyword>
<dbReference type="AlphaFoldDB" id="A0AAW0DC38"/>
<comment type="caution">
    <text evidence="1">The sequence shown here is derived from an EMBL/GenBank/DDBJ whole genome shotgun (WGS) entry which is preliminary data.</text>
</comment>
<organism evidence="1 2">
    <name type="scientific">Favolaschia claudopus</name>
    <dbReference type="NCBI Taxonomy" id="2862362"/>
    <lineage>
        <taxon>Eukaryota</taxon>
        <taxon>Fungi</taxon>
        <taxon>Dikarya</taxon>
        <taxon>Basidiomycota</taxon>
        <taxon>Agaricomycotina</taxon>
        <taxon>Agaricomycetes</taxon>
        <taxon>Agaricomycetidae</taxon>
        <taxon>Agaricales</taxon>
        <taxon>Marasmiineae</taxon>
        <taxon>Mycenaceae</taxon>
        <taxon>Favolaschia</taxon>
    </lineage>
</organism>
<sequence length="279" mass="31356">MYRELSPALAGPPIPVYHTKDPSNIIGVSLGADYAEEESDLKPPSLPDGTLLLYHQTWRALLRGFDPSIHPSISQSDEVARCPRPALPVELVRLIIRAADLAVPWQTHRAGRSVFVRVTTREEEPVVSRVWFWTKPLDVENVAVVQLVTVSRDQGWVNPATEICHSWFEWGVFTSPPSAEDADYRSKGTFTGFENVWSTRKGGKEVWRKSHGNAVASRSYEQYFGTRVGVDEEMWANTSPGSVGVIAVRCCAEQAMWENDARYGEVRVWKWFEPVVSVA</sequence>
<accession>A0AAW0DC38</accession>
<gene>
    <name evidence="1" type="ORF">R3P38DRAFT_3307396</name>
</gene>
<evidence type="ECO:0000313" key="1">
    <source>
        <dbReference type="EMBL" id="KAK7048549.1"/>
    </source>
</evidence>